<name>A0A8J3DQU6_9HYPH</name>
<reference evidence="7" key="2">
    <citation type="submission" date="2020-09" db="EMBL/GenBank/DDBJ databases">
        <authorList>
            <person name="Sun Q."/>
            <person name="Kim S."/>
        </authorList>
    </citation>
    <scope>NUCLEOTIDE SEQUENCE</scope>
    <source>
        <strain evidence="7">KCTC 42097</strain>
    </source>
</reference>
<dbReference type="AlphaFoldDB" id="A0A8J3DQU6"/>
<dbReference type="InterPro" id="IPR003593">
    <property type="entry name" value="AAA+_ATPase"/>
</dbReference>
<sequence length="235" mass="25406">MLEISNIEAAYGGVKALSGVSLLVKPGEFVSVVGPNGAGKTTLFKVIAGTVPNKAGQIRFGGRDLGRVPPHERPHLGIAHVPEGRQVFPNLTVEENLQMGAYTKAGRRDWKENFDYIVNLFPILKERRKQQAGTLSGGQQQMLAIGRGLASSPKLLMLDEPSMGLAPTVADSIFEAVVDIRAAKNVSVLLVEQRAVEALESCDRGYVIETGRVVLEGKQSELLSDDRVRQAYLGM</sequence>
<comment type="similarity">
    <text evidence="1">Belongs to the ABC transporter superfamily.</text>
</comment>
<gene>
    <name evidence="7" type="primary">livF</name>
    <name evidence="7" type="ORF">GCM10010136_29800</name>
</gene>
<keyword evidence="2" id="KW-0813">Transport</keyword>
<feature type="domain" description="ABC transporter" evidence="6">
    <location>
        <begin position="2"/>
        <end position="235"/>
    </location>
</feature>
<reference evidence="7" key="1">
    <citation type="journal article" date="2014" name="Int. J. Syst. Evol. Microbiol.">
        <title>Complete genome sequence of Corynebacterium casei LMG S-19264T (=DSM 44701T), isolated from a smear-ripened cheese.</title>
        <authorList>
            <consortium name="US DOE Joint Genome Institute (JGI-PGF)"/>
            <person name="Walter F."/>
            <person name="Albersmeier A."/>
            <person name="Kalinowski J."/>
            <person name="Ruckert C."/>
        </authorList>
    </citation>
    <scope>NUCLEOTIDE SEQUENCE</scope>
    <source>
        <strain evidence="7">KCTC 42097</strain>
    </source>
</reference>
<dbReference type="GO" id="GO:0015658">
    <property type="term" value="F:branched-chain amino acid transmembrane transporter activity"/>
    <property type="evidence" value="ECO:0007669"/>
    <property type="project" value="TreeGrafter"/>
</dbReference>
<evidence type="ECO:0000256" key="2">
    <source>
        <dbReference type="ARBA" id="ARBA00022448"/>
    </source>
</evidence>
<dbReference type="PROSITE" id="PS50893">
    <property type="entry name" value="ABC_TRANSPORTER_2"/>
    <property type="match status" value="1"/>
</dbReference>
<dbReference type="GO" id="GO:0005524">
    <property type="term" value="F:ATP binding"/>
    <property type="evidence" value="ECO:0007669"/>
    <property type="project" value="UniProtKB-KW"/>
</dbReference>
<accession>A0A8J3DQU6</accession>
<dbReference type="GO" id="GO:0016887">
    <property type="term" value="F:ATP hydrolysis activity"/>
    <property type="evidence" value="ECO:0007669"/>
    <property type="project" value="InterPro"/>
</dbReference>
<dbReference type="Gene3D" id="3.40.50.300">
    <property type="entry name" value="P-loop containing nucleotide triphosphate hydrolases"/>
    <property type="match status" value="1"/>
</dbReference>
<dbReference type="PANTHER" id="PTHR43820">
    <property type="entry name" value="HIGH-AFFINITY BRANCHED-CHAIN AMINO ACID TRANSPORT ATP-BINDING PROTEIN LIVF"/>
    <property type="match status" value="1"/>
</dbReference>
<evidence type="ECO:0000259" key="6">
    <source>
        <dbReference type="PROSITE" id="PS50893"/>
    </source>
</evidence>
<evidence type="ECO:0000313" key="7">
    <source>
        <dbReference type="EMBL" id="GHC78119.1"/>
    </source>
</evidence>
<evidence type="ECO:0000256" key="4">
    <source>
        <dbReference type="ARBA" id="ARBA00022840"/>
    </source>
</evidence>
<dbReference type="Pfam" id="PF00005">
    <property type="entry name" value="ABC_tran"/>
    <property type="match status" value="1"/>
</dbReference>
<evidence type="ECO:0000256" key="3">
    <source>
        <dbReference type="ARBA" id="ARBA00022741"/>
    </source>
</evidence>
<keyword evidence="4 7" id="KW-0067">ATP-binding</keyword>
<keyword evidence="3" id="KW-0547">Nucleotide-binding</keyword>
<dbReference type="Proteomes" id="UP000641137">
    <property type="component" value="Unassembled WGS sequence"/>
</dbReference>
<dbReference type="PANTHER" id="PTHR43820:SF4">
    <property type="entry name" value="HIGH-AFFINITY BRANCHED-CHAIN AMINO ACID TRANSPORT ATP-BINDING PROTEIN LIVF"/>
    <property type="match status" value="1"/>
</dbReference>
<keyword evidence="5" id="KW-0029">Amino-acid transport</keyword>
<evidence type="ECO:0000313" key="8">
    <source>
        <dbReference type="Proteomes" id="UP000641137"/>
    </source>
</evidence>
<dbReference type="InterPro" id="IPR003439">
    <property type="entry name" value="ABC_transporter-like_ATP-bd"/>
</dbReference>
<dbReference type="GO" id="GO:0015807">
    <property type="term" value="P:L-amino acid transport"/>
    <property type="evidence" value="ECO:0007669"/>
    <property type="project" value="TreeGrafter"/>
</dbReference>
<evidence type="ECO:0000256" key="1">
    <source>
        <dbReference type="ARBA" id="ARBA00005417"/>
    </source>
</evidence>
<evidence type="ECO:0000256" key="5">
    <source>
        <dbReference type="ARBA" id="ARBA00022970"/>
    </source>
</evidence>
<dbReference type="InterPro" id="IPR052156">
    <property type="entry name" value="BCAA_Transport_ATP-bd_LivF"/>
</dbReference>
<dbReference type="SMART" id="SM00382">
    <property type="entry name" value="AAA"/>
    <property type="match status" value="1"/>
</dbReference>
<dbReference type="InterPro" id="IPR027417">
    <property type="entry name" value="P-loop_NTPase"/>
</dbReference>
<dbReference type="CDD" id="cd03224">
    <property type="entry name" value="ABC_TM1139_LivF_branched"/>
    <property type="match status" value="1"/>
</dbReference>
<organism evidence="7 8">
    <name type="scientific">Limoniibacter endophyticus</name>
    <dbReference type="NCBI Taxonomy" id="1565040"/>
    <lineage>
        <taxon>Bacteria</taxon>
        <taxon>Pseudomonadati</taxon>
        <taxon>Pseudomonadota</taxon>
        <taxon>Alphaproteobacteria</taxon>
        <taxon>Hyphomicrobiales</taxon>
        <taxon>Bartonellaceae</taxon>
        <taxon>Limoniibacter</taxon>
    </lineage>
</organism>
<protein>
    <submittedName>
        <fullName evidence="7">ABC transporter ATP-binding protein</fullName>
    </submittedName>
</protein>
<comment type="caution">
    <text evidence="7">The sequence shown here is derived from an EMBL/GenBank/DDBJ whole genome shotgun (WGS) entry which is preliminary data.</text>
</comment>
<proteinExistence type="inferred from homology"/>
<dbReference type="PROSITE" id="PS00211">
    <property type="entry name" value="ABC_TRANSPORTER_1"/>
    <property type="match status" value="1"/>
</dbReference>
<dbReference type="EMBL" id="BMZO01000010">
    <property type="protein sequence ID" value="GHC78119.1"/>
    <property type="molecule type" value="Genomic_DNA"/>
</dbReference>
<keyword evidence="8" id="KW-1185">Reference proteome</keyword>
<dbReference type="RefSeq" id="WP_189491858.1">
    <property type="nucleotide sequence ID" value="NZ_BMZO01000010.1"/>
</dbReference>
<dbReference type="SUPFAM" id="SSF52540">
    <property type="entry name" value="P-loop containing nucleoside triphosphate hydrolases"/>
    <property type="match status" value="1"/>
</dbReference>
<dbReference type="InterPro" id="IPR017871">
    <property type="entry name" value="ABC_transporter-like_CS"/>
</dbReference>